<proteinExistence type="predicted"/>
<sequence>MVLRKLCSVVRLPNPKLCKRARPSLLGVPGLLGSTLIGNTARAFTPKATSLSCWDLPTITESGHCAPIGFFGSIVLAVAAGSSFFFEARCDEYKEGTSQEEVKDETDPYENLPDEDEETTCSMCQTFRQGPCRPFWRKLERCFKDHENEEGGATKCMRYFGPHQQCLMEFTNLYSLVSLDMKQELVHDIELSVNADERRTWEPDIDWGMWKIFVQERGLDFRETVPGSAKDTPLWKRLPANKEPVLVNPTVTLARQQEGMILKVAYAVDQDGMVLGFSFNQEYGDLIGKSKGSATLVEIDGPEQPIETNESNSVADDAKPPSSTFELEFVVFPGETTHVRVCALYAENPTLADHDKDILDALLFTGPMESLQTVAQG</sequence>
<keyword evidence="2" id="KW-1185">Reference proteome</keyword>
<dbReference type="KEGG" id="pti:PHATRDRAFT_48984"/>
<dbReference type="Proteomes" id="UP000000759">
    <property type="component" value="Chromosome 20"/>
</dbReference>
<dbReference type="Gene3D" id="1.10.287.2900">
    <property type="match status" value="1"/>
</dbReference>
<dbReference type="PROSITE" id="PS51808">
    <property type="entry name" value="CHCH"/>
    <property type="match status" value="1"/>
</dbReference>
<gene>
    <name evidence="1" type="ORF">PHATRDRAFT_48984</name>
</gene>
<accession>B7G939</accession>
<dbReference type="OrthoDB" id="44290at2759"/>
<reference evidence="2" key="2">
    <citation type="submission" date="2008-08" db="EMBL/GenBank/DDBJ databases">
        <authorList>
            <consortium name="Diatom Consortium"/>
            <person name="Grigoriev I."/>
            <person name="Grimwood J."/>
            <person name="Kuo A."/>
            <person name="Otillar R.P."/>
            <person name="Salamov A."/>
            <person name="Detter J.C."/>
            <person name="Lindquist E."/>
            <person name="Shapiro H."/>
            <person name="Lucas S."/>
            <person name="Glavina del Rio T."/>
            <person name="Pitluck S."/>
            <person name="Rokhsar D."/>
            <person name="Bowler C."/>
        </authorList>
    </citation>
    <scope>GENOME REANNOTATION</scope>
    <source>
        <strain evidence="2">CCAP 1055/1</strain>
    </source>
</reference>
<protein>
    <recommendedName>
        <fullName evidence="3">GCK domain-containing protein</fullName>
    </recommendedName>
</protein>
<dbReference type="InParanoid" id="B7G939"/>
<name>B7G939_PHATC</name>
<dbReference type="RefSeq" id="XP_002183702.1">
    <property type="nucleotide sequence ID" value="XM_002183666.1"/>
</dbReference>
<dbReference type="GeneID" id="7195256"/>
<evidence type="ECO:0000313" key="1">
    <source>
        <dbReference type="EMBL" id="EEC44884.1"/>
    </source>
</evidence>
<evidence type="ECO:0000313" key="2">
    <source>
        <dbReference type="Proteomes" id="UP000000759"/>
    </source>
</evidence>
<dbReference type="AlphaFoldDB" id="B7G939"/>
<organism evidence="1 2">
    <name type="scientific">Phaeodactylum tricornutum (strain CCAP 1055/1)</name>
    <dbReference type="NCBI Taxonomy" id="556484"/>
    <lineage>
        <taxon>Eukaryota</taxon>
        <taxon>Sar</taxon>
        <taxon>Stramenopiles</taxon>
        <taxon>Ochrophyta</taxon>
        <taxon>Bacillariophyta</taxon>
        <taxon>Bacillariophyceae</taxon>
        <taxon>Bacillariophycidae</taxon>
        <taxon>Naviculales</taxon>
        <taxon>Phaeodactylaceae</taxon>
        <taxon>Phaeodactylum</taxon>
    </lineage>
</organism>
<reference evidence="1 2" key="1">
    <citation type="journal article" date="2008" name="Nature">
        <title>The Phaeodactylum genome reveals the evolutionary history of diatom genomes.</title>
        <authorList>
            <person name="Bowler C."/>
            <person name="Allen A.E."/>
            <person name="Badger J.H."/>
            <person name="Grimwood J."/>
            <person name="Jabbari K."/>
            <person name="Kuo A."/>
            <person name="Maheswari U."/>
            <person name="Martens C."/>
            <person name="Maumus F."/>
            <person name="Otillar R.P."/>
            <person name="Rayko E."/>
            <person name="Salamov A."/>
            <person name="Vandepoele K."/>
            <person name="Beszteri B."/>
            <person name="Gruber A."/>
            <person name="Heijde M."/>
            <person name="Katinka M."/>
            <person name="Mock T."/>
            <person name="Valentin K."/>
            <person name="Verret F."/>
            <person name="Berges J.A."/>
            <person name="Brownlee C."/>
            <person name="Cadoret J.P."/>
            <person name="Chiovitti A."/>
            <person name="Choi C.J."/>
            <person name="Coesel S."/>
            <person name="De Martino A."/>
            <person name="Detter J.C."/>
            <person name="Durkin C."/>
            <person name="Falciatore A."/>
            <person name="Fournet J."/>
            <person name="Haruta M."/>
            <person name="Huysman M.J."/>
            <person name="Jenkins B.D."/>
            <person name="Jiroutova K."/>
            <person name="Jorgensen R.E."/>
            <person name="Joubert Y."/>
            <person name="Kaplan A."/>
            <person name="Kroger N."/>
            <person name="Kroth P.G."/>
            <person name="La Roche J."/>
            <person name="Lindquist E."/>
            <person name="Lommer M."/>
            <person name="Martin-Jezequel V."/>
            <person name="Lopez P.J."/>
            <person name="Lucas S."/>
            <person name="Mangogna M."/>
            <person name="McGinnis K."/>
            <person name="Medlin L.K."/>
            <person name="Montsant A."/>
            <person name="Oudot-Le Secq M.P."/>
            <person name="Napoli C."/>
            <person name="Obornik M."/>
            <person name="Parker M.S."/>
            <person name="Petit J.L."/>
            <person name="Porcel B.M."/>
            <person name="Poulsen N."/>
            <person name="Robison M."/>
            <person name="Rychlewski L."/>
            <person name="Rynearson T.A."/>
            <person name="Schmutz J."/>
            <person name="Shapiro H."/>
            <person name="Siaut M."/>
            <person name="Stanley M."/>
            <person name="Sussman M.R."/>
            <person name="Taylor A.R."/>
            <person name="Vardi A."/>
            <person name="von Dassow P."/>
            <person name="Vyverman W."/>
            <person name="Willis A."/>
            <person name="Wyrwicz L.S."/>
            <person name="Rokhsar D.S."/>
            <person name="Weissenbach J."/>
            <person name="Armbrust E.V."/>
            <person name="Green B.R."/>
            <person name="Van de Peer Y."/>
            <person name="Grigoriev I.V."/>
        </authorList>
    </citation>
    <scope>NUCLEOTIDE SEQUENCE [LARGE SCALE GENOMIC DNA]</scope>
    <source>
        <strain evidence="1 2">CCAP 1055/1</strain>
    </source>
</reference>
<evidence type="ECO:0008006" key="3">
    <source>
        <dbReference type="Google" id="ProtNLM"/>
    </source>
</evidence>
<dbReference type="HOGENOM" id="CLU_734596_0_0_1"/>
<dbReference type="PaxDb" id="2850-Phatr48984"/>
<dbReference type="EMBL" id="CM000622">
    <property type="protein sequence ID" value="EEC44884.1"/>
    <property type="molecule type" value="Genomic_DNA"/>
</dbReference>